<protein>
    <submittedName>
        <fullName evidence="2">Unnamed protein product</fullName>
    </submittedName>
</protein>
<keyword evidence="3" id="KW-1185">Reference proteome</keyword>
<reference evidence="2" key="1">
    <citation type="submission" date="2023-04" db="EMBL/GenBank/DDBJ databases">
        <title>Phytophthora fragariaefolia NBRC 109709.</title>
        <authorList>
            <person name="Ichikawa N."/>
            <person name="Sato H."/>
            <person name="Tonouchi N."/>
        </authorList>
    </citation>
    <scope>NUCLEOTIDE SEQUENCE</scope>
    <source>
        <strain evidence="2">NBRC 109709</strain>
    </source>
</reference>
<dbReference type="EMBL" id="BSXT01002296">
    <property type="protein sequence ID" value="GMF48237.1"/>
    <property type="molecule type" value="Genomic_DNA"/>
</dbReference>
<dbReference type="AlphaFoldDB" id="A0A9W6XY42"/>
<accession>A0A9W6XY42</accession>
<evidence type="ECO:0000313" key="3">
    <source>
        <dbReference type="Proteomes" id="UP001165121"/>
    </source>
</evidence>
<dbReference type="Proteomes" id="UP001165121">
    <property type="component" value="Unassembled WGS sequence"/>
</dbReference>
<organism evidence="2 3">
    <name type="scientific">Phytophthora fragariaefolia</name>
    <dbReference type="NCBI Taxonomy" id="1490495"/>
    <lineage>
        <taxon>Eukaryota</taxon>
        <taxon>Sar</taxon>
        <taxon>Stramenopiles</taxon>
        <taxon>Oomycota</taxon>
        <taxon>Peronosporomycetes</taxon>
        <taxon>Peronosporales</taxon>
        <taxon>Peronosporaceae</taxon>
        <taxon>Phytophthora</taxon>
    </lineage>
</organism>
<dbReference type="OrthoDB" id="121351at2759"/>
<gene>
    <name evidence="2" type="ORF">Pfra01_001854900</name>
</gene>
<comment type="caution">
    <text evidence="2">The sequence shown here is derived from an EMBL/GenBank/DDBJ whole genome shotgun (WGS) entry which is preliminary data.</text>
</comment>
<name>A0A9W6XY42_9STRA</name>
<sequence>MPLQGVEPDAGTPSKGKSAGVNKRVQLTDDEWMECVRQYRKNCPAEVHEHGTLADMRAVRKRAVKATKAFKLAKRVRRIQKKQAQAEQLKQRELQVAVGGGTSRLSTALLAFTRRHTQEVRLDSNAQFSVAGVALRKYGRCVSRKPPVDVVEGFGGGKTRVLGVWRITGTTQYQQRITVDALFVDGQDDAFLVGEYWMVSKQVKMHFATRELKYRDASGQKVILPFICHGVTSLQQDGEERKAVVRLAKAKRLCMNTQSALPVQVDAEDGTAGVFLPQPTSKRHLIVAPTVDIVRDSKVRVSVLNLDGKRVKLPARKVLGTWIPTDEAMLILSLNGELERARVTEWVATLSKESSH</sequence>
<evidence type="ECO:0000256" key="1">
    <source>
        <dbReference type="SAM" id="MobiDB-lite"/>
    </source>
</evidence>
<evidence type="ECO:0000313" key="2">
    <source>
        <dbReference type="EMBL" id="GMF48237.1"/>
    </source>
</evidence>
<feature type="region of interest" description="Disordered" evidence="1">
    <location>
        <begin position="1"/>
        <end position="23"/>
    </location>
</feature>
<proteinExistence type="predicted"/>